<dbReference type="InterPro" id="IPR024079">
    <property type="entry name" value="MetalloPept_cat_dom_sf"/>
</dbReference>
<proteinExistence type="predicted"/>
<evidence type="ECO:0000313" key="2">
    <source>
        <dbReference type="EMBL" id="KAJ4158070.1"/>
    </source>
</evidence>
<gene>
    <name evidence="2" type="ORF">LMH87_008615</name>
</gene>
<dbReference type="Gene3D" id="3.40.390.10">
    <property type="entry name" value="Collagenase (Catalytic Domain)"/>
    <property type="match status" value="1"/>
</dbReference>
<keyword evidence="1" id="KW-0732">Signal</keyword>
<dbReference type="AlphaFoldDB" id="A0A9W8QK19"/>
<dbReference type="KEGG" id="amus:LMH87_008615"/>
<dbReference type="EMBL" id="JAJHUN010000006">
    <property type="protein sequence ID" value="KAJ4158070.1"/>
    <property type="molecule type" value="Genomic_DNA"/>
</dbReference>
<dbReference type="GeneID" id="80895774"/>
<dbReference type="Proteomes" id="UP001144673">
    <property type="component" value="Unassembled WGS sequence"/>
</dbReference>
<protein>
    <submittedName>
        <fullName evidence="2">Uncharacterized protein</fullName>
    </submittedName>
</protein>
<name>A0A9W8QK19_AKAMU</name>
<dbReference type="SUPFAM" id="SSF55486">
    <property type="entry name" value="Metalloproteases ('zincins'), catalytic domain"/>
    <property type="match status" value="1"/>
</dbReference>
<keyword evidence="3" id="KW-1185">Reference proteome</keyword>
<evidence type="ECO:0000256" key="1">
    <source>
        <dbReference type="SAM" id="SignalP"/>
    </source>
</evidence>
<evidence type="ECO:0000313" key="3">
    <source>
        <dbReference type="Proteomes" id="UP001144673"/>
    </source>
</evidence>
<feature type="chain" id="PRO_5040890088" evidence="1">
    <location>
        <begin position="21"/>
        <end position="368"/>
    </location>
</feature>
<sequence length="368" mass="40854">MLTPARCVSLLLVVADAAQAASQLWQPRITRYDHLADIGSNHTLMRRTIDELTDPSPIDARSIDKRYLIRTLDLMQPWPNHEVRYCFATPEDKQALFYNLKDAIDRWWWVGLDQSVYKWTEVDDNECQSHRSTLLLVKRGRDGAGHTTTTGYIPADSSTGSEGPVMILDDTDWGGYDNKIGTFAHEIGHAWGLFHEHQNPNFWRIEDGFVDANFGTVFGNDNFHCENLVGYDTALAAAQADLGPEGGKDICKSVATAGQYHFAADAFLPWTPSIVFAPPGHNFADVDWTSIMIYPSHTSSSNGLPVITAPGGAIIVQNHYPTPQDVTGINLVYTTPMQNLGPFLNQAGNSQFNSFQSLYKQSRGEKGC</sequence>
<dbReference type="GO" id="GO:0008237">
    <property type="term" value="F:metallopeptidase activity"/>
    <property type="evidence" value="ECO:0007669"/>
    <property type="project" value="InterPro"/>
</dbReference>
<feature type="signal peptide" evidence="1">
    <location>
        <begin position="1"/>
        <end position="20"/>
    </location>
</feature>
<accession>A0A9W8QK19</accession>
<comment type="caution">
    <text evidence="2">The sequence shown here is derived from an EMBL/GenBank/DDBJ whole genome shotgun (WGS) entry which is preliminary data.</text>
</comment>
<organism evidence="2 3">
    <name type="scientific">Akanthomyces muscarius</name>
    <name type="common">Entomopathogenic fungus</name>
    <name type="synonym">Lecanicillium muscarium</name>
    <dbReference type="NCBI Taxonomy" id="2231603"/>
    <lineage>
        <taxon>Eukaryota</taxon>
        <taxon>Fungi</taxon>
        <taxon>Dikarya</taxon>
        <taxon>Ascomycota</taxon>
        <taxon>Pezizomycotina</taxon>
        <taxon>Sordariomycetes</taxon>
        <taxon>Hypocreomycetidae</taxon>
        <taxon>Hypocreales</taxon>
        <taxon>Cordycipitaceae</taxon>
        <taxon>Akanthomyces</taxon>
    </lineage>
</organism>
<reference evidence="2" key="1">
    <citation type="journal article" date="2023" name="Access Microbiol">
        <title>De-novo genome assembly for Akanthomyces muscarius, a biocontrol agent of insect agricultural pests.</title>
        <authorList>
            <person name="Erdos Z."/>
            <person name="Studholme D.J."/>
            <person name="Raymond B."/>
            <person name="Sharma M."/>
        </authorList>
    </citation>
    <scope>NUCLEOTIDE SEQUENCE</scope>
    <source>
        <strain evidence="2">Ve6</strain>
    </source>
</reference>
<dbReference type="RefSeq" id="XP_056056437.1">
    <property type="nucleotide sequence ID" value="XM_056201812.1"/>
</dbReference>